<dbReference type="AlphaFoldDB" id="A0A951URH7"/>
<reference evidence="1" key="1">
    <citation type="submission" date="2021-05" db="EMBL/GenBank/DDBJ databases">
        <authorList>
            <person name="Pietrasiak N."/>
            <person name="Ward R."/>
            <person name="Stajich J.E."/>
            <person name="Kurbessoian T."/>
        </authorList>
    </citation>
    <scope>NUCLEOTIDE SEQUENCE</scope>
    <source>
        <strain evidence="1">UHER 2000/2452</strain>
    </source>
</reference>
<name>A0A951URH7_9CYAN</name>
<evidence type="ECO:0000313" key="2">
    <source>
        <dbReference type="Proteomes" id="UP000757435"/>
    </source>
</evidence>
<dbReference type="Proteomes" id="UP000757435">
    <property type="component" value="Unassembled WGS sequence"/>
</dbReference>
<proteinExistence type="predicted"/>
<organism evidence="1 2">
    <name type="scientific">Drouetiella hepatica Uher 2000/2452</name>
    <dbReference type="NCBI Taxonomy" id="904376"/>
    <lineage>
        <taxon>Bacteria</taxon>
        <taxon>Bacillati</taxon>
        <taxon>Cyanobacteriota</taxon>
        <taxon>Cyanophyceae</taxon>
        <taxon>Oculatellales</taxon>
        <taxon>Oculatellaceae</taxon>
        <taxon>Drouetiella</taxon>
    </lineage>
</organism>
<gene>
    <name evidence="1" type="ORF">KME15_23410</name>
</gene>
<accession>A0A951URH7</accession>
<protein>
    <submittedName>
        <fullName evidence="1">Uncharacterized protein</fullName>
    </submittedName>
</protein>
<comment type="caution">
    <text evidence="1">The sequence shown here is derived from an EMBL/GenBank/DDBJ whole genome shotgun (WGS) entry which is preliminary data.</text>
</comment>
<evidence type="ECO:0000313" key="1">
    <source>
        <dbReference type="EMBL" id="MBW4661628.1"/>
    </source>
</evidence>
<dbReference type="EMBL" id="JAHHHD010000041">
    <property type="protein sequence ID" value="MBW4661628.1"/>
    <property type="molecule type" value="Genomic_DNA"/>
</dbReference>
<reference evidence="1" key="2">
    <citation type="journal article" date="2022" name="Microbiol. Resour. Announc.">
        <title>Metagenome Sequencing to Explore Phylogenomics of Terrestrial Cyanobacteria.</title>
        <authorList>
            <person name="Ward R.D."/>
            <person name="Stajich J.E."/>
            <person name="Johansen J.R."/>
            <person name="Huntemann M."/>
            <person name="Clum A."/>
            <person name="Foster B."/>
            <person name="Foster B."/>
            <person name="Roux S."/>
            <person name="Palaniappan K."/>
            <person name="Varghese N."/>
            <person name="Mukherjee S."/>
            <person name="Reddy T.B.K."/>
            <person name="Daum C."/>
            <person name="Copeland A."/>
            <person name="Chen I.A."/>
            <person name="Ivanova N.N."/>
            <person name="Kyrpides N.C."/>
            <person name="Shapiro N."/>
            <person name="Eloe-Fadrosh E.A."/>
            <person name="Pietrasiak N."/>
        </authorList>
    </citation>
    <scope>NUCLEOTIDE SEQUENCE</scope>
    <source>
        <strain evidence="1">UHER 2000/2452</strain>
    </source>
</reference>
<sequence>MLHTQINSLRQSLKNWKWLSSEELGFQALSFQQPSIRRWLLISTLLLLGCSGCASLSGSLSQSLTPALEFRMNPVQSGDRPGLYTVSGQTTLPNKTQVTVSAVRYLPKVATDQSPSYTLLDRQFAQVSQGAWKTDLDLWQTANGKREVWQSSLQGFGVQSNPEVVFLATVDPLQQSTNLQNQLDRLDDSRQLDLVRFTSDGEQYLQVSQALEISPPNGTVPAVTTDRTPQVVPVLQTNSSSVDEWKQLPLPLSPDEFLR</sequence>